<dbReference type="GeneID" id="98650391"/>
<organism evidence="3 4">
    <name type="scientific">Gimesia maris</name>
    <dbReference type="NCBI Taxonomy" id="122"/>
    <lineage>
        <taxon>Bacteria</taxon>
        <taxon>Pseudomonadati</taxon>
        <taxon>Planctomycetota</taxon>
        <taxon>Planctomycetia</taxon>
        <taxon>Planctomycetales</taxon>
        <taxon>Planctomycetaceae</taxon>
        <taxon>Gimesia</taxon>
    </lineage>
</organism>
<evidence type="ECO:0000256" key="1">
    <source>
        <dbReference type="SAM" id="Phobius"/>
    </source>
</evidence>
<dbReference type="Proteomes" id="UP000322887">
    <property type="component" value="Chromosome"/>
</dbReference>
<keyword evidence="1" id="KW-1133">Transmembrane helix</keyword>
<keyword evidence="1" id="KW-0812">Transmembrane</keyword>
<keyword evidence="1" id="KW-0472">Membrane</keyword>
<dbReference type="RefSeq" id="WP_044236824.1">
    <property type="nucleotide sequence ID" value="NZ_CP042910.1"/>
</dbReference>
<sequence>MSVNKVNSTLMLYTLVGLTVAIFSKTALAQTNGNAKNRSIISESEFRNQYASAVKKFKSGYQNVECHFDCFYNEYKFQAHLLAKDDSVVGIMNYAKATPLQGQYCSKFFCITPNYVFNLDKTNSGAPYLLSSISHDKKQIVRARAVTSRDLDIYLFAASSMFEVSVETMLEMPSFKIEKIERHAPTEDEAEEVVSLDFTMNDDTWILTKGHLVFAPYLNWAVLEYNCRCNFTNNNFVIYSGINNFTPLQKNGVPILKYAEHKEIHYEDEKILSPASKYSVKLLNFSFGTVDDSDFLLSNYGLPDTPLTAPRPATNNLMQWFLIGNGILLALIVLYVIIQRFRTAHTQENLS</sequence>
<feature type="chain" id="PRO_5046955605" description="DUF1583 domain-containing protein" evidence="2">
    <location>
        <begin position="30"/>
        <end position="351"/>
    </location>
</feature>
<evidence type="ECO:0008006" key="5">
    <source>
        <dbReference type="Google" id="ProtNLM"/>
    </source>
</evidence>
<evidence type="ECO:0000313" key="3">
    <source>
        <dbReference type="EMBL" id="QEG20074.1"/>
    </source>
</evidence>
<proteinExistence type="predicted"/>
<accession>A0ABX5YW25</accession>
<dbReference type="EMBL" id="CP042910">
    <property type="protein sequence ID" value="QEG20074.1"/>
    <property type="molecule type" value="Genomic_DNA"/>
</dbReference>
<feature type="transmembrane region" description="Helical" evidence="1">
    <location>
        <begin position="317"/>
        <end position="338"/>
    </location>
</feature>
<evidence type="ECO:0000256" key="2">
    <source>
        <dbReference type="SAM" id="SignalP"/>
    </source>
</evidence>
<reference evidence="3 4" key="1">
    <citation type="submission" date="2019-08" db="EMBL/GenBank/DDBJ databases">
        <title>Deep-cultivation of Planctomycetes and their phenomic and genomic characterization uncovers novel biology.</title>
        <authorList>
            <person name="Wiegand S."/>
            <person name="Jogler M."/>
            <person name="Boedeker C."/>
            <person name="Pinto D."/>
            <person name="Vollmers J."/>
            <person name="Rivas-Marin E."/>
            <person name="Kohn T."/>
            <person name="Peeters S.H."/>
            <person name="Heuer A."/>
            <person name="Rast P."/>
            <person name="Oberbeckmann S."/>
            <person name="Bunk B."/>
            <person name="Jeske O."/>
            <person name="Meyerdierks A."/>
            <person name="Storesund J.E."/>
            <person name="Kallscheuer N."/>
            <person name="Luecker S."/>
            <person name="Lage O.M."/>
            <person name="Pohl T."/>
            <person name="Merkel B.J."/>
            <person name="Hornburger P."/>
            <person name="Mueller R.-W."/>
            <person name="Bruemmer F."/>
            <person name="Labrenz M."/>
            <person name="Spormann A.M."/>
            <person name="Op den Camp H."/>
            <person name="Overmann J."/>
            <person name="Amann R."/>
            <person name="Jetten M.S.M."/>
            <person name="Mascher T."/>
            <person name="Medema M.H."/>
            <person name="Devos D.P."/>
            <person name="Kaster A.-K."/>
            <person name="Ovreas L."/>
            <person name="Rohde M."/>
            <person name="Galperin M.Y."/>
            <person name="Jogler C."/>
        </authorList>
    </citation>
    <scope>NUCLEOTIDE SEQUENCE [LARGE SCALE GENOMIC DNA]</scope>
    <source>
        <strain evidence="3 4">DSM 8797</strain>
    </source>
</reference>
<gene>
    <name evidence="3" type="ORF">GmarT_59830</name>
</gene>
<keyword evidence="2" id="KW-0732">Signal</keyword>
<feature type="signal peptide" evidence="2">
    <location>
        <begin position="1"/>
        <end position="29"/>
    </location>
</feature>
<evidence type="ECO:0000313" key="4">
    <source>
        <dbReference type="Proteomes" id="UP000322887"/>
    </source>
</evidence>
<protein>
    <recommendedName>
        <fullName evidence="5">DUF1583 domain-containing protein</fullName>
    </recommendedName>
</protein>
<keyword evidence="4" id="KW-1185">Reference proteome</keyword>
<name>A0ABX5YW25_9PLAN</name>